<feature type="compositionally biased region" description="Low complexity" evidence="2">
    <location>
        <begin position="126"/>
        <end position="140"/>
    </location>
</feature>
<dbReference type="EMBL" id="CM000139">
    <property type="protein sequence ID" value="EAZ23253.1"/>
    <property type="molecule type" value="Genomic_DNA"/>
</dbReference>
<feature type="compositionally biased region" description="Basic and acidic residues" evidence="2">
    <location>
        <begin position="109"/>
        <end position="124"/>
    </location>
</feature>
<name>A3A7G4_ORYSJ</name>
<evidence type="ECO:0000313" key="3">
    <source>
        <dbReference type="EMBL" id="EAZ23253.1"/>
    </source>
</evidence>
<reference evidence="3" key="1">
    <citation type="journal article" date="2005" name="PLoS Biol.">
        <title>The genomes of Oryza sativa: a history of duplications.</title>
        <authorList>
            <person name="Yu J."/>
            <person name="Wang J."/>
            <person name="Lin W."/>
            <person name="Li S."/>
            <person name="Li H."/>
            <person name="Zhou J."/>
            <person name="Ni P."/>
            <person name="Dong W."/>
            <person name="Hu S."/>
            <person name="Zeng C."/>
            <person name="Zhang J."/>
            <person name="Zhang Y."/>
            <person name="Li R."/>
            <person name="Xu Z."/>
            <person name="Li S."/>
            <person name="Li X."/>
            <person name="Zheng H."/>
            <person name="Cong L."/>
            <person name="Lin L."/>
            <person name="Yin J."/>
            <person name="Geng J."/>
            <person name="Li G."/>
            <person name="Shi J."/>
            <person name="Liu J."/>
            <person name="Lv H."/>
            <person name="Li J."/>
            <person name="Wang J."/>
            <person name="Deng Y."/>
            <person name="Ran L."/>
            <person name="Shi X."/>
            <person name="Wang X."/>
            <person name="Wu Q."/>
            <person name="Li C."/>
            <person name="Ren X."/>
            <person name="Wang J."/>
            <person name="Wang X."/>
            <person name="Li D."/>
            <person name="Liu D."/>
            <person name="Zhang X."/>
            <person name="Ji Z."/>
            <person name="Zhao W."/>
            <person name="Sun Y."/>
            <person name="Zhang Z."/>
            <person name="Bao J."/>
            <person name="Han Y."/>
            <person name="Dong L."/>
            <person name="Ji J."/>
            <person name="Chen P."/>
            <person name="Wu S."/>
            <person name="Liu J."/>
            <person name="Xiao Y."/>
            <person name="Bu D."/>
            <person name="Tan J."/>
            <person name="Yang L."/>
            <person name="Ye C."/>
            <person name="Zhang J."/>
            <person name="Xu J."/>
            <person name="Zhou Y."/>
            <person name="Yu Y."/>
            <person name="Zhang B."/>
            <person name="Zhuang S."/>
            <person name="Wei H."/>
            <person name="Liu B."/>
            <person name="Lei M."/>
            <person name="Yu H."/>
            <person name="Li Y."/>
            <person name="Xu H."/>
            <person name="Wei S."/>
            <person name="He X."/>
            <person name="Fang L."/>
            <person name="Zhang Z."/>
            <person name="Zhang Y."/>
            <person name="Huang X."/>
            <person name="Su Z."/>
            <person name="Tong W."/>
            <person name="Li J."/>
            <person name="Tong Z."/>
            <person name="Li S."/>
            <person name="Ye J."/>
            <person name="Wang L."/>
            <person name="Fang L."/>
            <person name="Lei T."/>
            <person name="Chen C."/>
            <person name="Chen H."/>
            <person name="Xu Z."/>
            <person name="Li H."/>
            <person name="Huang H."/>
            <person name="Zhang F."/>
            <person name="Xu H."/>
            <person name="Li N."/>
            <person name="Zhao C."/>
            <person name="Li S."/>
            <person name="Dong L."/>
            <person name="Huang Y."/>
            <person name="Li L."/>
            <person name="Xi Y."/>
            <person name="Qi Q."/>
            <person name="Li W."/>
            <person name="Zhang B."/>
            <person name="Hu W."/>
            <person name="Zhang Y."/>
            <person name="Tian X."/>
            <person name="Jiao Y."/>
            <person name="Liang X."/>
            <person name="Jin J."/>
            <person name="Gao L."/>
            <person name="Zheng W."/>
            <person name="Hao B."/>
            <person name="Liu S."/>
            <person name="Wang W."/>
            <person name="Yuan L."/>
            <person name="Cao M."/>
            <person name="McDermott J."/>
            <person name="Samudrala R."/>
            <person name="Wang J."/>
            <person name="Wong G.K."/>
            <person name="Yang H."/>
        </authorList>
    </citation>
    <scope>NUCLEOTIDE SEQUENCE [LARGE SCALE GENOMIC DNA]</scope>
</reference>
<accession>A3A7G4</accession>
<evidence type="ECO:0000256" key="1">
    <source>
        <dbReference type="SAM" id="Coils"/>
    </source>
</evidence>
<protein>
    <submittedName>
        <fullName evidence="3">Uncharacterized protein</fullName>
    </submittedName>
</protein>
<sequence>MAAAETELGDLSQKVVNLTSNLNNILGSLTKLETWIPAVDVGIQGLNNVVEEISARVTKLESMLATATFAAAQTPVGPDNVENHQGNASKALVAHERTLVKGEKAVKQIQQEKKMLRPEEERINPKNQVTTKKQNTQQKTSIGRREEGGHSPETKADEELAGGGHRWESQEQPCSDTM</sequence>
<evidence type="ECO:0000256" key="2">
    <source>
        <dbReference type="SAM" id="MobiDB-lite"/>
    </source>
</evidence>
<feature type="compositionally biased region" description="Basic and acidic residues" evidence="2">
    <location>
        <begin position="143"/>
        <end position="158"/>
    </location>
</feature>
<dbReference type="Proteomes" id="UP000007752">
    <property type="component" value="Chromosome 2"/>
</dbReference>
<organism evidence="3">
    <name type="scientific">Oryza sativa subsp. japonica</name>
    <name type="common">Rice</name>
    <dbReference type="NCBI Taxonomy" id="39947"/>
    <lineage>
        <taxon>Eukaryota</taxon>
        <taxon>Viridiplantae</taxon>
        <taxon>Streptophyta</taxon>
        <taxon>Embryophyta</taxon>
        <taxon>Tracheophyta</taxon>
        <taxon>Spermatophyta</taxon>
        <taxon>Magnoliopsida</taxon>
        <taxon>Liliopsida</taxon>
        <taxon>Poales</taxon>
        <taxon>Poaceae</taxon>
        <taxon>BOP clade</taxon>
        <taxon>Oryzoideae</taxon>
        <taxon>Oryzeae</taxon>
        <taxon>Oryzinae</taxon>
        <taxon>Oryza</taxon>
        <taxon>Oryza sativa</taxon>
    </lineage>
</organism>
<gene>
    <name evidence="3" type="ORF">OsJ_06946</name>
</gene>
<feature type="coiled-coil region" evidence="1">
    <location>
        <begin position="1"/>
        <end position="63"/>
    </location>
</feature>
<keyword evidence="1" id="KW-0175">Coiled coil</keyword>
<proteinExistence type="predicted"/>
<dbReference type="AlphaFoldDB" id="A3A7G4"/>
<reference evidence="3" key="2">
    <citation type="submission" date="2008-12" db="EMBL/GenBank/DDBJ databases">
        <title>Improved gene annotation of the rice (Oryza sativa) genomes.</title>
        <authorList>
            <person name="Wang J."/>
            <person name="Li R."/>
            <person name="Fan W."/>
            <person name="Huang Q."/>
            <person name="Zhang J."/>
            <person name="Zhou Y."/>
            <person name="Hu Y."/>
            <person name="Zi S."/>
            <person name="Li J."/>
            <person name="Ni P."/>
            <person name="Zheng H."/>
            <person name="Zhang Y."/>
            <person name="Zhao M."/>
            <person name="Hao Q."/>
            <person name="McDermott J."/>
            <person name="Samudrala R."/>
            <person name="Kristiansen K."/>
            <person name="Wong G.K.-S."/>
        </authorList>
    </citation>
    <scope>NUCLEOTIDE SEQUENCE</scope>
</reference>
<feature type="region of interest" description="Disordered" evidence="2">
    <location>
        <begin position="109"/>
        <end position="178"/>
    </location>
</feature>
<dbReference type="Gene3D" id="1.20.5.340">
    <property type="match status" value="1"/>
</dbReference>